<evidence type="ECO:0000259" key="1">
    <source>
        <dbReference type="Pfam" id="PF10988"/>
    </source>
</evidence>
<keyword evidence="3" id="KW-1185">Reference proteome</keyword>
<reference evidence="2 3" key="1">
    <citation type="submission" date="2020-08" db="EMBL/GenBank/DDBJ databases">
        <authorList>
            <person name="Sun Q."/>
            <person name="Inoue M."/>
        </authorList>
    </citation>
    <scope>NUCLEOTIDE SEQUENCE [LARGE SCALE GENOMIC DNA]</scope>
    <source>
        <strain evidence="2 3">CCM 8938</strain>
    </source>
</reference>
<accession>A0ABR7KVD1</accession>
<dbReference type="RefSeq" id="WP_187072147.1">
    <property type="nucleotide sequence ID" value="NZ_JACRYL010000013.1"/>
</dbReference>
<sequence>MKTSNKLLIALAALLIIIPVIAIAVIVKINFVPSGDTSYLSRQELNNQAFDEPSKGRLSIPIPSVFNAVNFVDAKNSFISVHLTKSTVSGVKITSFEKEFITLEVKNGVLNLSFNDNFNQGRPIDIVIYAPSFKKINASNAGLFELVASGDSLEVDLHKTESFSFGAAIITRNNKGETIKVINQSDIKNLIVNLNDSKFSSFSNSYQNLEINTKGNSEIELNSGENNKEIYTIKNLSINTVDTASINIKNIKIEKIKGKISDNTIIKMPIPILKQLFKN</sequence>
<dbReference type="InterPro" id="IPR021255">
    <property type="entry name" value="DUF2807"/>
</dbReference>
<dbReference type="Proteomes" id="UP000652755">
    <property type="component" value="Unassembled WGS sequence"/>
</dbReference>
<gene>
    <name evidence="2" type="ORF">H7U22_14905</name>
</gene>
<organism evidence="2 3">
    <name type="scientific">Pedobacter fastidiosus</name>
    <dbReference type="NCBI Taxonomy" id="2765361"/>
    <lineage>
        <taxon>Bacteria</taxon>
        <taxon>Pseudomonadati</taxon>
        <taxon>Bacteroidota</taxon>
        <taxon>Sphingobacteriia</taxon>
        <taxon>Sphingobacteriales</taxon>
        <taxon>Sphingobacteriaceae</taxon>
        <taxon>Pedobacter</taxon>
    </lineage>
</organism>
<dbReference type="Pfam" id="PF10988">
    <property type="entry name" value="DUF2807"/>
    <property type="match status" value="1"/>
</dbReference>
<proteinExistence type="predicted"/>
<comment type="caution">
    <text evidence="2">The sequence shown here is derived from an EMBL/GenBank/DDBJ whole genome shotgun (WGS) entry which is preliminary data.</text>
</comment>
<evidence type="ECO:0000313" key="3">
    <source>
        <dbReference type="Proteomes" id="UP000652755"/>
    </source>
</evidence>
<dbReference type="Gene3D" id="2.160.20.120">
    <property type="match status" value="1"/>
</dbReference>
<feature type="domain" description="Putative auto-transporter adhesin head GIN" evidence="1">
    <location>
        <begin position="79"/>
        <end position="225"/>
    </location>
</feature>
<evidence type="ECO:0000313" key="2">
    <source>
        <dbReference type="EMBL" id="MBC6111712.1"/>
    </source>
</evidence>
<protein>
    <submittedName>
        <fullName evidence="2">DUF2807 domain-containing protein</fullName>
    </submittedName>
</protein>
<name>A0ABR7KVD1_9SPHI</name>
<dbReference type="EMBL" id="JACRYL010000013">
    <property type="protein sequence ID" value="MBC6111712.1"/>
    <property type="molecule type" value="Genomic_DNA"/>
</dbReference>